<evidence type="ECO:0000313" key="4">
    <source>
        <dbReference type="Proteomes" id="UP000319004"/>
    </source>
</evidence>
<name>A0A518HSX9_9BACT</name>
<gene>
    <name evidence="3" type="ORF">Enr13x_38200</name>
</gene>
<evidence type="ECO:0000313" key="3">
    <source>
        <dbReference type="EMBL" id="QDV43959.1"/>
    </source>
</evidence>
<dbReference type="EMBL" id="CP037423">
    <property type="protein sequence ID" value="QDV43959.1"/>
    <property type="molecule type" value="Genomic_DNA"/>
</dbReference>
<proteinExistence type="predicted"/>
<keyword evidence="2" id="KW-1133">Transmembrane helix</keyword>
<sequence length="428" mass="43518">MLTIKCPKCATLMKLEQQAVAVKVKCPKCQTVLKVPGKEPAPKPSEQAATPTAKQPARKQPAREQPARQQPARQKSARQQPAAQAAAKRKPAAKKVTTPAPAESPFADDNPFENLPSGGFDTADAATAGADPFAADPFAEAPAAGGSSSGGFDFGNLDLPAAAPAAGGFPAAGVPAAGGNAFPAATGPLAGPLAAAAPAAAPSATKPSAGSSGAGPKRPINKKLLWIGIGSGAVVVLGLVIGLVVMAVQSKGSKQARSSGASSSGAVQVPAGFQAGSVSGVSFVVPEGKSVERPPTSIEAQVFESSATGATFFVGIDTYEFLNPSQMQLSLRAGRMIMSDVYGGASVERDGHTGAKGSSSGGMTLTDMTVEYYLVGDQVILIGCGMPRVEWTEEDLEEGRPPEPSEEETAKREAFEGEKATFFESVRI</sequence>
<evidence type="ECO:0000256" key="1">
    <source>
        <dbReference type="SAM" id="MobiDB-lite"/>
    </source>
</evidence>
<keyword evidence="2" id="KW-0472">Membrane</keyword>
<feature type="compositionally biased region" description="Low complexity" evidence="1">
    <location>
        <begin position="67"/>
        <end position="86"/>
    </location>
</feature>
<dbReference type="Gene3D" id="2.20.28.160">
    <property type="match status" value="1"/>
</dbReference>
<dbReference type="AlphaFoldDB" id="A0A518HSX9"/>
<keyword evidence="4" id="KW-1185">Reference proteome</keyword>
<accession>A0A518HSX9</accession>
<feature type="region of interest" description="Disordered" evidence="1">
    <location>
        <begin position="31"/>
        <end position="127"/>
    </location>
</feature>
<dbReference type="KEGG" id="snep:Enr13x_38200"/>
<dbReference type="RefSeq" id="WP_145388372.1">
    <property type="nucleotide sequence ID" value="NZ_CP037423.1"/>
</dbReference>
<feature type="region of interest" description="Disordered" evidence="1">
    <location>
        <begin position="392"/>
        <end position="416"/>
    </location>
</feature>
<dbReference type="OrthoDB" id="267660at2"/>
<organism evidence="3 4">
    <name type="scientific">Stieleria neptunia</name>
    <dbReference type="NCBI Taxonomy" id="2527979"/>
    <lineage>
        <taxon>Bacteria</taxon>
        <taxon>Pseudomonadati</taxon>
        <taxon>Planctomycetota</taxon>
        <taxon>Planctomycetia</taxon>
        <taxon>Pirellulales</taxon>
        <taxon>Pirellulaceae</taxon>
        <taxon>Stieleria</taxon>
    </lineage>
</organism>
<protein>
    <submittedName>
        <fullName evidence="3">Uncharacterized protein</fullName>
    </submittedName>
</protein>
<feature type="transmembrane region" description="Helical" evidence="2">
    <location>
        <begin position="224"/>
        <end position="248"/>
    </location>
</feature>
<feature type="compositionally biased region" description="Low complexity" evidence="1">
    <location>
        <begin position="118"/>
        <end position="127"/>
    </location>
</feature>
<evidence type="ECO:0000256" key="2">
    <source>
        <dbReference type="SAM" id="Phobius"/>
    </source>
</evidence>
<feature type="compositionally biased region" description="Basic and acidic residues" evidence="1">
    <location>
        <begin position="398"/>
        <end position="416"/>
    </location>
</feature>
<keyword evidence="2" id="KW-0812">Transmembrane</keyword>
<reference evidence="3 4" key="1">
    <citation type="submission" date="2019-03" db="EMBL/GenBank/DDBJ databases">
        <title>Deep-cultivation of Planctomycetes and their phenomic and genomic characterization uncovers novel biology.</title>
        <authorList>
            <person name="Wiegand S."/>
            <person name="Jogler M."/>
            <person name="Boedeker C."/>
            <person name="Pinto D."/>
            <person name="Vollmers J."/>
            <person name="Rivas-Marin E."/>
            <person name="Kohn T."/>
            <person name="Peeters S.H."/>
            <person name="Heuer A."/>
            <person name="Rast P."/>
            <person name="Oberbeckmann S."/>
            <person name="Bunk B."/>
            <person name="Jeske O."/>
            <person name="Meyerdierks A."/>
            <person name="Storesund J.E."/>
            <person name="Kallscheuer N."/>
            <person name="Luecker S."/>
            <person name="Lage O.M."/>
            <person name="Pohl T."/>
            <person name="Merkel B.J."/>
            <person name="Hornburger P."/>
            <person name="Mueller R.-W."/>
            <person name="Bruemmer F."/>
            <person name="Labrenz M."/>
            <person name="Spormann A.M."/>
            <person name="Op den Camp H."/>
            <person name="Overmann J."/>
            <person name="Amann R."/>
            <person name="Jetten M.S.M."/>
            <person name="Mascher T."/>
            <person name="Medema M.H."/>
            <person name="Devos D.P."/>
            <person name="Kaster A.-K."/>
            <person name="Ovreas L."/>
            <person name="Rohde M."/>
            <person name="Galperin M.Y."/>
            <person name="Jogler C."/>
        </authorList>
    </citation>
    <scope>NUCLEOTIDE SEQUENCE [LARGE SCALE GENOMIC DNA]</scope>
    <source>
        <strain evidence="3 4">Enr13</strain>
    </source>
</reference>
<dbReference type="Proteomes" id="UP000319004">
    <property type="component" value="Chromosome"/>
</dbReference>